<dbReference type="PANTHER" id="PTHR46730:SF1">
    <property type="entry name" value="PLAT DOMAIN-CONTAINING PROTEIN"/>
    <property type="match status" value="1"/>
</dbReference>
<gene>
    <name evidence="10" type="ORF">HOLleu_00340</name>
</gene>
<evidence type="ECO:0000256" key="1">
    <source>
        <dbReference type="ARBA" id="ARBA00004370"/>
    </source>
</evidence>
<dbReference type="SMART" id="SM00303">
    <property type="entry name" value="GPS"/>
    <property type="match status" value="1"/>
</dbReference>
<accession>A0A9Q1CMX1</accession>
<dbReference type="PROSITE" id="PS50221">
    <property type="entry name" value="GAIN_B"/>
    <property type="match status" value="1"/>
</dbReference>
<evidence type="ECO:0000256" key="6">
    <source>
        <dbReference type="ARBA" id="ARBA00023157"/>
    </source>
</evidence>
<feature type="compositionally biased region" description="Basic and acidic residues" evidence="7">
    <location>
        <begin position="1010"/>
        <end position="1020"/>
    </location>
</feature>
<sequence length="1020" mass="107648">MNTEMTDVATSGDTGSNQNAKSTFVVTSAVHVSTTQATPTAPVAVITAPSSNVPTCGTFTLTGIGSYSISSSIVKYTWSVESDVDYSGLGSTLQDANEGTGSTVLTLSGSSLNSEASYYRFTLVVEDLNGLTGSSTFNILVLATEQYSVSVSTTIDTTAADRTQEFQLRASVTFFEGCEASGNVQFSWSAVPADVLISLGITSDSALTIPENTLTAGEVATFTVEACLEGATLNCPTFSLNVTAAVPEIQAVISGPSTRLVSVSSGEISLDGSTSNDPSGLSGSLTYNWFCHLSTDNGYEACTDSAGDVFPSSSSSSTLTFSSSLLQSQSSYRFTLDVSKESRSSSAEVFLQTSTVETIDVSLKVEGASNAISANDMLTVKCSFVSSTTGNIDWLVTLADGSGLITLDDSTLAVPLQTQTDSSGMSVSILILNSGVLTAGELYVISTSVSNQNQETIGYSSVDVTVFSKPTGCQISVSGYTELSQVDLITSDCSTIDGYTPLLYTYYYLKNSDGDRQQLSLQGADPVVTVVGPGAIDNTNSITFVVEVCDQVGSCDDFSTTATVTSLVVVSEDEFTNFQQTYVTDIANSGNSLAALQNLNSILKTLESTGSSSVSNTSTVAELQADLLTTAYTQSDGASDVIEALLDQVGNIDTSSLEASKQDDVADVMTNILDDVIDGSQTITNTKLQTILDKAQNLQQDGVSNTKISNLESKSLKLISKNVLLGGNPVELSTADATYSVQKVTPCNEVNVNSDSTTPSVDMGSDVCNSYSTWTCSDGEVCLGVAVKAVLYNENVDYTSTAETTETFSSSILQLNLGDPNSDDNLDITDLTSPIILSVPISSFDNTAPYICKYWDASSQSWSTDGVVSVKDESTGAVQCQTNHLSSFVVVLDSSSATTTISVGPAATDDVAVTVSTSWINNPFYLAITIVGSLFVLFCLIVFIFFCVLFLVQRHQAKMIKSSQEVILTEMRTRREARRSFPNSPRGKVTPEPPPPEGEQTKMAVVPPSHEMEDPKVAWL</sequence>
<keyword evidence="5 8" id="KW-0472">Membrane</keyword>
<dbReference type="Gene3D" id="2.60.40.10">
    <property type="entry name" value="Immunoglobulins"/>
    <property type="match status" value="1"/>
</dbReference>
<evidence type="ECO:0000256" key="8">
    <source>
        <dbReference type="SAM" id="Phobius"/>
    </source>
</evidence>
<keyword evidence="2 8" id="KW-0812">Transmembrane</keyword>
<dbReference type="InterPro" id="IPR057244">
    <property type="entry name" value="GAIN_B"/>
</dbReference>
<proteinExistence type="predicted"/>
<protein>
    <submittedName>
        <fullName evidence="10">Polycystin-1</fullName>
    </submittedName>
</protein>
<evidence type="ECO:0000256" key="7">
    <source>
        <dbReference type="SAM" id="MobiDB-lite"/>
    </source>
</evidence>
<feature type="region of interest" description="Disordered" evidence="7">
    <location>
        <begin position="976"/>
        <end position="1020"/>
    </location>
</feature>
<evidence type="ECO:0000313" key="11">
    <source>
        <dbReference type="Proteomes" id="UP001152320"/>
    </source>
</evidence>
<name>A0A9Q1CMX1_HOLLE</name>
<feature type="domain" description="GAIN-B" evidence="9">
    <location>
        <begin position="728"/>
        <end position="898"/>
    </location>
</feature>
<dbReference type="InterPro" id="IPR013783">
    <property type="entry name" value="Ig-like_fold"/>
</dbReference>
<evidence type="ECO:0000313" key="10">
    <source>
        <dbReference type="EMBL" id="KAJ8048153.1"/>
    </source>
</evidence>
<evidence type="ECO:0000256" key="5">
    <source>
        <dbReference type="ARBA" id="ARBA00023136"/>
    </source>
</evidence>
<reference evidence="10" key="1">
    <citation type="submission" date="2021-10" db="EMBL/GenBank/DDBJ databases">
        <title>Tropical sea cucumber genome reveals ecological adaptation and Cuvierian tubules defense mechanism.</title>
        <authorList>
            <person name="Chen T."/>
        </authorList>
    </citation>
    <scope>NUCLEOTIDE SEQUENCE</scope>
    <source>
        <strain evidence="10">Nanhai2018</strain>
        <tissue evidence="10">Muscle</tissue>
    </source>
</reference>
<feature type="transmembrane region" description="Helical" evidence="8">
    <location>
        <begin position="924"/>
        <end position="952"/>
    </location>
</feature>
<evidence type="ECO:0000256" key="3">
    <source>
        <dbReference type="ARBA" id="ARBA00022737"/>
    </source>
</evidence>
<dbReference type="Proteomes" id="UP001152320">
    <property type="component" value="Chromosome 1"/>
</dbReference>
<evidence type="ECO:0000256" key="2">
    <source>
        <dbReference type="ARBA" id="ARBA00022692"/>
    </source>
</evidence>
<dbReference type="Pfam" id="PF02010">
    <property type="entry name" value="REJ"/>
    <property type="match status" value="1"/>
</dbReference>
<evidence type="ECO:0000259" key="9">
    <source>
        <dbReference type="PROSITE" id="PS50221"/>
    </source>
</evidence>
<dbReference type="GO" id="GO:0005886">
    <property type="term" value="C:plasma membrane"/>
    <property type="evidence" value="ECO:0007669"/>
    <property type="project" value="TreeGrafter"/>
</dbReference>
<comment type="caution">
    <text evidence="10">The sequence shown here is derived from an EMBL/GenBank/DDBJ whole genome shotgun (WGS) entry which is preliminary data.</text>
</comment>
<dbReference type="InterPro" id="IPR002859">
    <property type="entry name" value="PKD/REJ-like"/>
</dbReference>
<keyword evidence="3" id="KW-0677">Repeat</keyword>
<comment type="subcellular location">
    <subcellularLocation>
        <location evidence="1">Membrane</location>
    </subcellularLocation>
</comment>
<dbReference type="GO" id="GO:0006816">
    <property type="term" value="P:calcium ion transport"/>
    <property type="evidence" value="ECO:0007669"/>
    <property type="project" value="TreeGrafter"/>
</dbReference>
<keyword evidence="11" id="KW-1185">Reference proteome</keyword>
<dbReference type="GO" id="GO:0005261">
    <property type="term" value="F:monoatomic cation channel activity"/>
    <property type="evidence" value="ECO:0007669"/>
    <property type="project" value="TreeGrafter"/>
</dbReference>
<evidence type="ECO:0000256" key="4">
    <source>
        <dbReference type="ARBA" id="ARBA00022989"/>
    </source>
</evidence>
<dbReference type="OrthoDB" id="10068766at2759"/>
<dbReference type="PANTHER" id="PTHR46730">
    <property type="entry name" value="POLYCYSTIN-1"/>
    <property type="match status" value="1"/>
</dbReference>
<dbReference type="AlphaFoldDB" id="A0A9Q1CMX1"/>
<dbReference type="Pfam" id="PF01825">
    <property type="entry name" value="GPS"/>
    <property type="match status" value="1"/>
</dbReference>
<dbReference type="InterPro" id="IPR000203">
    <property type="entry name" value="GPS"/>
</dbReference>
<keyword evidence="4 8" id="KW-1133">Transmembrane helix</keyword>
<keyword evidence="6" id="KW-1015">Disulfide bond</keyword>
<dbReference type="EMBL" id="JAIZAY010000001">
    <property type="protein sequence ID" value="KAJ8048153.1"/>
    <property type="molecule type" value="Genomic_DNA"/>
</dbReference>
<organism evidence="10 11">
    <name type="scientific">Holothuria leucospilota</name>
    <name type="common">Black long sea cucumber</name>
    <name type="synonym">Mertensiothuria leucospilota</name>
    <dbReference type="NCBI Taxonomy" id="206669"/>
    <lineage>
        <taxon>Eukaryota</taxon>
        <taxon>Metazoa</taxon>
        <taxon>Echinodermata</taxon>
        <taxon>Eleutherozoa</taxon>
        <taxon>Echinozoa</taxon>
        <taxon>Holothuroidea</taxon>
        <taxon>Aspidochirotacea</taxon>
        <taxon>Aspidochirotida</taxon>
        <taxon>Holothuriidae</taxon>
        <taxon>Holothuria</taxon>
    </lineage>
</organism>